<dbReference type="EMBL" id="MU275886">
    <property type="protein sequence ID" value="KAI0048443.1"/>
    <property type="molecule type" value="Genomic_DNA"/>
</dbReference>
<accession>A0ACB8RY23</accession>
<dbReference type="Proteomes" id="UP000814033">
    <property type="component" value="Unassembled WGS sequence"/>
</dbReference>
<reference evidence="1" key="1">
    <citation type="submission" date="2021-02" db="EMBL/GenBank/DDBJ databases">
        <authorList>
            <consortium name="DOE Joint Genome Institute"/>
            <person name="Ahrendt S."/>
            <person name="Looney B.P."/>
            <person name="Miyauchi S."/>
            <person name="Morin E."/>
            <person name="Drula E."/>
            <person name="Courty P.E."/>
            <person name="Chicoki N."/>
            <person name="Fauchery L."/>
            <person name="Kohler A."/>
            <person name="Kuo A."/>
            <person name="Labutti K."/>
            <person name="Pangilinan J."/>
            <person name="Lipzen A."/>
            <person name="Riley R."/>
            <person name="Andreopoulos W."/>
            <person name="He G."/>
            <person name="Johnson J."/>
            <person name="Barry K.W."/>
            <person name="Grigoriev I.V."/>
            <person name="Nagy L."/>
            <person name="Hibbett D."/>
            <person name="Henrissat B."/>
            <person name="Matheny P.B."/>
            <person name="Labbe J."/>
            <person name="Martin F."/>
        </authorList>
    </citation>
    <scope>NUCLEOTIDE SEQUENCE</scope>
    <source>
        <strain evidence="1">FP105234-sp</strain>
    </source>
</reference>
<proteinExistence type="predicted"/>
<name>A0ACB8RY23_9AGAM</name>
<sequence>MAAPATSEMLKRLRDSIVRKPPYESGTLPITPKDLILYFGKDKIAKRIDFSAPDDAQLEELAKSCERASFGLNNTDVIDEDYRKAGKLDAEHFATLLVPERTRLVDIVRNQLLEGEAAQRPLELELYKLNVYGEGSFFKSHKDTPRGESMFGSLVITLPTPHEGGALVLRHGGEEWTVDAATALAEAAAPSIAFVTFFSDVEHEVLPVTSGHRVTITYNLSYGDIASPAGSSAGPIPPVVPPVGEASFRTALEALLADPNFLKYGGKLGFGLRHVYPVHQRVLTGSTWKQGSLKHVYKLLKGPDALVHRVCTTLRLRVKLYLAYEDDRDDDYDPDDYEDEDVEDEDKEGGLFGVNLGGVPLVLVPDIPRANCEPDGDLAERLGGKFTNHPDPSRVEIDDHVQWVTEPKSLTKHATPVLAFGNEAQLEWQYADLCMVVSVGRANRRSTIRE</sequence>
<protein>
    <submittedName>
        <fullName evidence="1">Uncharacterized protein</fullName>
    </submittedName>
</protein>
<comment type="caution">
    <text evidence="1">The sequence shown here is derived from an EMBL/GenBank/DDBJ whole genome shotgun (WGS) entry which is preliminary data.</text>
</comment>
<gene>
    <name evidence="1" type="ORF">FA95DRAFT_1557942</name>
</gene>
<evidence type="ECO:0000313" key="2">
    <source>
        <dbReference type="Proteomes" id="UP000814033"/>
    </source>
</evidence>
<reference evidence="1" key="2">
    <citation type="journal article" date="2022" name="New Phytol.">
        <title>Evolutionary transition to the ectomycorrhizal habit in the genomes of a hyperdiverse lineage of mushroom-forming fungi.</title>
        <authorList>
            <person name="Looney B."/>
            <person name="Miyauchi S."/>
            <person name="Morin E."/>
            <person name="Drula E."/>
            <person name="Courty P.E."/>
            <person name="Kohler A."/>
            <person name="Kuo A."/>
            <person name="LaButti K."/>
            <person name="Pangilinan J."/>
            <person name="Lipzen A."/>
            <person name="Riley R."/>
            <person name="Andreopoulos W."/>
            <person name="He G."/>
            <person name="Johnson J."/>
            <person name="Nolan M."/>
            <person name="Tritt A."/>
            <person name="Barry K.W."/>
            <person name="Grigoriev I.V."/>
            <person name="Nagy L.G."/>
            <person name="Hibbett D."/>
            <person name="Henrissat B."/>
            <person name="Matheny P.B."/>
            <person name="Labbe J."/>
            <person name="Martin F.M."/>
        </authorList>
    </citation>
    <scope>NUCLEOTIDE SEQUENCE</scope>
    <source>
        <strain evidence="1">FP105234-sp</strain>
    </source>
</reference>
<organism evidence="1 2">
    <name type="scientific">Auriscalpium vulgare</name>
    <dbReference type="NCBI Taxonomy" id="40419"/>
    <lineage>
        <taxon>Eukaryota</taxon>
        <taxon>Fungi</taxon>
        <taxon>Dikarya</taxon>
        <taxon>Basidiomycota</taxon>
        <taxon>Agaricomycotina</taxon>
        <taxon>Agaricomycetes</taxon>
        <taxon>Russulales</taxon>
        <taxon>Auriscalpiaceae</taxon>
        <taxon>Auriscalpium</taxon>
    </lineage>
</organism>
<keyword evidence="2" id="KW-1185">Reference proteome</keyword>
<evidence type="ECO:0000313" key="1">
    <source>
        <dbReference type="EMBL" id="KAI0048443.1"/>
    </source>
</evidence>